<keyword evidence="2 5" id="KW-0645">Protease</keyword>
<evidence type="ECO:0000256" key="6">
    <source>
        <dbReference type="SAM" id="SignalP"/>
    </source>
</evidence>
<protein>
    <submittedName>
        <fullName evidence="8">S41 family peptidase</fullName>
    </submittedName>
</protein>
<name>A0ABT1MKP6_9BACT</name>
<dbReference type="PANTHER" id="PTHR32060:SF30">
    <property type="entry name" value="CARBOXY-TERMINAL PROCESSING PROTEASE CTPA"/>
    <property type="match status" value="1"/>
</dbReference>
<evidence type="ECO:0000256" key="4">
    <source>
        <dbReference type="ARBA" id="ARBA00022825"/>
    </source>
</evidence>
<dbReference type="Proteomes" id="UP001205603">
    <property type="component" value="Unassembled WGS sequence"/>
</dbReference>
<accession>A0ABT1MKP6</accession>
<dbReference type="PANTHER" id="PTHR32060">
    <property type="entry name" value="TAIL-SPECIFIC PROTEASE"/>
    <property type="match status" value="1"/>
</dbReference>
<dbReference type="Gene3D" id="3.90.226.10">
    <property type="entry name" value="2-enoyl-CoA Hydratase, Chain A, domain 1"/>
    <property type="match status" value="1"/>
</dbReference>
<dbReference type="Gene3D" id="2.30.42.10">
    <property type="match status" value="1"/>
</dbReference>
<sequence length="529" mass="59357">MKKSMIFLIAFCCVFFAHAQRQSEANKKLSLAAYAVANLYVDDVDENKLTEDAIRGMLKQLDPHSVYVTAEDQKDIEASMQGNFDGIGIQFNMNNDTLYVVQTVPGGPSEKVGIMAGDRIIAVNDTVIAGVKMKNTDIMKRLRGTRGSKVNVKVLRRGVATPLNFRITRDQIPIHSVDAAYMIDKNTGYIRLNRFAGNTSKEVSDAIKKLKKSGMKNLIFDLQGNGGGYLKAAFDVANEFLSKGESVVNTQGRHSKDTSFKADGSGQFKEGKIIFLVDEGSASASEIVSGAIQDWDRGVIVGRRTFGKGLVQRELPFADGSVIRLTTARYYTPSGRCIQKPYEKGDNEDYQKDLINRYNNGELSNADSIHFPDSLKYTTLKNHRTVYGGGGIMPDYFVPLDTTFYTDYHRDLVAKGILNQYIISYIDTHRKELTSKYKNLDKYISQFQVSEDMLNGLIEAGKKDSITYNEKQFEISKPIIQQQLKALIARDLFDMEAYFKIINQISDSYRKALEIIGNNEEYDKLLKGK</sequence>
<evidence type="ECO:0000313" key="9">
    <source>
        <dbReference type="Proteomes" id="UP001205603"/>
    </source>
</evidence>
<evidence type="ECO:0000259" key="7">
    <source>
        <dbReference type="PROSITE" id="PS50106"/>
    </source>
</evidence>
<dbReference type="SMART" id="SM00245">
    <property type="entry name" value="TSPc"/>
    <property type="match status" value="1"/>
</dbReference>
<evidence type="ECO:0000256" key="5">
    <source>
        <dbReference type="RuleBase" id="RU004404"/>
    </source>
</evidence>
<dbReference type="InterPro" id="IPR004447">
    <property type="entry name" value="Peptidase_S41A"/>
</dbReference>
<reference evidence="8 9" key="1">
    <citation type="submission" date="2022-07" db="EMBL/GenBank/DDBJ databases">
        <title>Fecal culturing of patients with breast cancer.</title>
        <authorList>
            <person name="Teng N.M.Y."/>
            <person name="Kiu R."/>
            <person name="Evans R."/>
            <person name="Baker D.J."/>
            <person name="Zenner C."/>
            <person name="Robinson S.D."/>
            <person name="Hall L.J."/>
        </authorList>
    </citation>
    <scope>NUCLEOTIDE SEQUENCE [LARGE SCALE GENOMIC DNA]</scope>
    <source>
        <strain evidence="8 9">LH1063</strain>
    </source>
</reference>
<dbReference type="SUPFAM" id="SSF50156">
    <property type="entry name" value="PDZ domain-like"/>
    <property type="match status" value="1"/>
</dbReference>
<dbReference type="InterPro" id="IPR055210">
    <property type="entry name" value="CtpA/B_N"/>
</dbReference>
<dbReference type="SMART" id="SM00228">
    <property type="entry name" value="PDZ"/>
    <property type="match status" value="1"/>
</dbReference>
<dbReference type="InterPro" id="IPR029045">
    <property type="entry name" value="ClpP/crotonase-like_dom_sf"/>
</dbReference>
<keyword evidence="3 5" id="KW-0378">Hydrolase</keyword>
<dbReference type="PROSITE" id="PS50106">
    <property type="entry name" value="PDZ"/>
    <property type="match status" value="1"/>
</dbReference>
<gene>
    <name evidence="8" type="ORF">NMU02_10030</name>
</gene>
<comment type="similarity">
    <text evidence="1 5">Belongs to the peptidase S41A family.</text>
</comment>
<dbReference type="SUPFAM" id="SSF52096">
    <property type="entry name" value="ClpP/crotonase"/>
    <property type="match status" value="1"/>
</dbReference>
<dbReference type="CDD" id="cd06782">
    <property type="entry name" value="cpPDZ_CPP-like"/>
    <property type="match status" value="1"/>
</dbReference>
<comment type="caution">
    <text evidence="8">The sequence shown here is derived from an EMBL/GenBank/DDBJ whole genome shotgun (WGS) entry which is preliminary data.</text>
</comment>
<feature type="domain" description="PDZ" evidence="7">
    <location>
        <begin position="73"/>
        <end position="158"/>
    </location>
</feature>
<dbReference type="RefSeq" id="WP_255027733.1">
    <property type="nucleotide sequence ID" value="NZ_JANDHW010000009.1"/>
</dbReference>
<dbReference type="Gene3D" id="3.30.750.44">
    <property type="match status" value="1"/>
</dbReference>
<dbReference type="NCBIfam" id="TIGR00225">
    <property type="entry name" value="prc"/>
    <property type="match status" value="1"/>
</dbReference>
<evidence type="ECO:0000313" key="8">
    <source>
        <dbReference type="EMBL" id="MCP9612431.1"/>
    </source>
</evidence>
<proteinExistence type="inferred from homology"/>
<evidence type="ECO:0000256" key="2">
    <source>
        <dbReference type="ARBA" id="ARBA00022670"/>
    </source>
</evidence>
<dbReference type="Pfam" id="PF22694">
    <property type="entry name" value="CtpB_N-like"/>
    <property type="match status" value="1"/>
</dbReference>
<dbReference type="CDD" id="cd07560">
    <property type="entry name" value="Peptidase_S41_CPP"/>
    <property type="match status" value="1"/>
</dbReference>
<feature type="signal peptide" evidence="6">
    <location>
        <begin position="1"/>
        <end position="19"/>
    </location>
</feature>
<evidence type="ECO:0000256" key="3">
    <source>
        <dbReference type="ARBA" id="ARBA00022801"/>
    </source>
</evidence>
<keyword evidence="6" id="KW-0732">Signal</keyword>
<dbReference type="InterPro" id="IPR001478">
    <property type="entry name" value="PDZ"/>
</dbReference>
<feature type="chain" id="PRO_5047254266" evidence="6">
    <location>
        <begin position="20"/>
        <end position="529"/>
    </location>
</feature>
<keyword evidence="9" id="KW-1185">Reference proteome</keyword>
<dbReference type="Pfam" id="PF13180">
    <property type="entry name" value="PDZ_2"/>
    <property type="match status" value="1"/>
</dbReference>
<dbReference type="EMBL" id="JANDHW010000009">
    <property type="protein sequence ID" value="MCP9612431.1"/>
    <property type="molecule type" value="Genomic_DNA"/>
</dbReference>
<keyword evidence="4 5" id="KW-0720">Serine protease</keyword>
<evidence type="ECO:0000256" key="1">
    <source>
        <dbReference type="ARBA" id="ARBA00009179"/>
    </source>
</evidence>
<dbReference type="Pfam" id="PF03572">
    <property type="entry name" value="Peptidase_S41"/>
    <property type="match status" value="1"/>
</dbReference>
<organism evidence="8 9">
    <name type="scientific">Coprobacter tertius</name>
    <dbReference type="NCBI Taxonomy" id="2944915"/>
    <lineage>
        <taxon>Bacteria</taxon>
        <taxon>Pseudomonadati</taxon>
        <taxon>Bacteroidota</taxon>
        <taxon>Bacteroidia</taxon>
        <taxon>Bacteroidales</taxon>
        <taxon>Barnesiellaceae</taxon>
        <taxon>Coprobacter</taxon>
    </lineage>
</organism>
<dbReference type="InterPro" id="IPR036034">
    <property type="entry name" value="PDZ_sf"/>
</dbReference>
<dbReference type="InterPro" id="IPR005151">
    <property type="entry name" value="Tail-specific_protease"/>
</dbReference>